<name>A0ABT2FXV9_9CORY</name>
<dbReference type="InterPro" id="IPR016084">
    <property type="entry name" value="Haem_Oase-like_multi-hlx"/>
</dbReference>
<organism evidence="1 2">
    <name type="scientific">Corynebacterium lemuris</name>
    <dbReference type="NCBI Taxonomy" id="1859292"/>
    <lineage>
        <taxon>Bacteria</taxon>
        <taxon>Bacillati</taxon>
        <taxon>Actinomycetota</taxon>
        <taxon>Actinomycetes</taxon>
        <taxon>Mycobacteriales</taxon>
        <taxon>Corynebacteriaceae</taxon>
        <taxon>Corynebacterium</taxon>
    </lineage>
</organism>
<comment type="caution">
    <text evidence="1">The sequence shown here is derived from an EMBL/GenBank/DDBJ whole genome shotgun (WGS) entry which is preliminary data.</text>
</comment>
<protein>
    <submittedName>
        <fullName evidence="1">Iron-containing redox enzyme family protein</fullName>
    </submittedName>
</protein>
<accession>A0ABT2FXV9</accession>
<proteinExistence type="predicted"/>
<reference evidence="1 2" key="1">
    <citation type="submission" date="2022-08" db="EMBL/GenBank/DDBJ databases">
        <title>YIM 101645 draft genome.</title>
        <authorList>
            <person name="Chen X."/>
        </authorList>
    </citation>
    <scope>NUCLEOTIDE SEQUENCE [LARGE SCALE GENOMIC DNA]</scope>
    <source>
        <strain evidence="1 2">YIM 101645</strain>
    </source>
</reference>
<dbReference type="RefSeq" id="WP_259427930.1">
    <property type="nucleotide sequence ID" value="NZ_JANWTC010000006.1"/>
</dbReference>
<sequence length="348" mass="38062">MTTIDTLSTTTPTARGVASQALLELVAHEPDSVDADVNRVAAAVDQMLAECGDVLQDDDLQLTLFLLYLLHYGPTPFVVGDWEWHPGLLAVRARIEAEFENALRAAVCLPEVMPTTGAEVTETLFALTDEVAKPELAMWAGRHATQVQLQEFLILRSIYTLREADPHSWAIPRLRGRAKAALVEIQADEYGGGRPERVHAEIFARTLRAMGLSDTPDAYLDLVPAITLTAVNTMSFFGLHRRLRGAVVGHLAAFEMTSSLPNKHYGNAFRRLGHGPEVTWYYDEHVEADAVHEQIAARDLAGSLAEDEPELAGDIIFGACASLHLDELVGAHLKAAWTSGRSALRETP</sequence>
<dbReference type="SMART" id="SM01236">
    <property type="entry name" value="Haem_oxygenase_2"/>
    <property type="match status" value="1"/>
</dbReference>
<keyword evidence="2" id="KW-1185">Reference proteome</keyword>
<dbReference type="Gene3D" id="1.20.910.10">
    <property type="entry name" value="Heme oxygenase-like"/>
    <property type="match status" value="1"/>
</dbReference>
<gene>
    <name evidence="1" type="ORF">NYP18_09320</name>
</gene>
<dbReference type="SUPFAM" id="SSF48613">
    <property type="entry name" value="Heme oxygenase-like"/>
    <property type="match status" value="1"/>
</dbReference>
<dbReference type="Pfam" id="PF14518">
    <property type="entry name" value="Haem_oxygenas_2"/>
    <property type="match status" value="1"/>
</dbReference>
<dbReference type="Proteomes" id="UP001205965">
    <property type="component" value="Unassembled WGS sequence"/>
</dbReference>
<evidence type="ECO:0000313" key="2">
    <source>
        <dbReference type="Proteomes" id="UP001205965"/>
    </source>
</evidence>
<evidence type="ECO:0000313" key="1">
    <source>
        <dbReference type="EMBL" id="MCS5479859.1"/>
    </source>
</evidence>
<dbReference type="EMBL" id="JANWTC010000006">
    <property type="protein sequence ID" value="MCS5479859.1"/>
    <property type="molecule type" value="Genomic_DNA"/>
</dbReference>